<reference evidence="3" key="2">
    <citation type="submission" date="2023-10" db="EMBL/GenBank/DDBJ databases">
        <authorList>
            <person name="Khurajog B."/>
        </authorList>
    </citation>
    <scope>NUCLEOTIDE SEQUENCE</scope>
    <source>
        <strain evidence="3">BF9</strain>
    </source>
</reference>
<dbReference type="InterPro" id="IPR050709">
    <property type="entry name" value="Biotin_Carboxyl_Carrier/Decarb"/>
</dbReference>
<reference evidence="3" key="1">
    <citation type="journal article" date="2023" name="PeerJ">
        <title>Selection and evaluation of lactic acid bacteria from chicken feces in Thailand as potential probiotics.</title>
        <authorList>
            <person name="Khurajog B."/>
            <person name="Disastra Y."/>
            <person name="Lawwyne L.D."/>
            <person name="Sirichokchatchawan W."/>
            <person name="Niyomtham W."/>
            <person name="Yindee J."/>
            <person name="Hampson D.J."/>
            <person name="Prapasarakul N."/>
        </authorList>
    </citation>
    <scope>NUCLEOTIDE SEQUENCE</scope>
    <source>
        <strain evidence="3">BF9</strain>
    </source>
</reference>
<comment type="caution">
    <text evidence="3">The sequence shown here is derived from an EMBL/GenBank/DDBJ whole genome shotgun (WGS) entry which is preliminary data.</text>
</comment>
<dbReference type="PANTHER" id="PTHR45266">
    <property type="entry name" value="OXALOACETATE DECARBOXYLASE ALPHA CHAIN"/>
    <property type="match status" value="1"/>
</dbReference>
<dbReference type="Gene3D" id="2.40.50.100">
    <property type="match status" value="1"/>
</dbReference>
<evidence type="ECO:0000259" key="2">
    <source>
        <dbReference type="PROSITE" id="PS50968"/>
    </source>
</evidence>
<dbReference type="SUPFAM" id="SSF51230">
    <property type="entry name" value="Single hybrid motif"/>
    <property type="match status" value="1"/>
</dbReference>
<keyword evidence="1" id="KW-0092">Biotin</keyword>
<organism evidence="3 4">
    <name type="scientific">Pediococcus acidilactici</name>
    <dbReference type="NCBI Taxonomy" id="1254"/>
    <lineage>
        <taxon>Bacteria</taxon>
        <taxon>Bacillati</taxon>
        <taxon>Bacillota</taxon>
        <taxon>Bacilli</taxon>
        <taxon>Lactobacillales</taxon>
        <taxon>Lactobacillaceae</taxon>
        <taxon>Pediococcus</taxon>
        <taxon>Pediococcus acidilactici group</taxon>
    </lineage>
</organism>
<dbReference type="GeneID" id="57366513"/>
<dbReference type="CDD" id="cd06850">
    <property type="entry name" value="biotinyl_domain"/>
    <property type="match status" value="1"/>
</dbReference>
<feature type="domain" description="Lipoyl-binding" evidence="2">
    <location>
        <begin position="45"/>
        <end position="125"/>
    </location>
</feature>
<dbReference type="PANTHER" id="PTHR45266:SF3">
    <property type="entry name" value="OXALOACETATE DECARBOXYLASE ALPHA CHAIN"/>
    <property type="match status" value="1"/>
</dbReference>
<dbReference type="EMBL" id="JAWJAV010000004">
    <property type="protein sequence ID" value="MDV2621710.1"/>
    <property type="molecule type" value="Genomic_DNA"/>
</dbReference>
<gene>
    <name evidence="3" type="ORF">R0G89_08195</name>
</gene>
<dbReference type="RefSeq" id="WP_056985077.1">
    <property type="nucleotide sequence ID" value="NZ_CP050079.1"/>
</dbReference>
<evidence type="ECO:0000313" key="3">
    <source>
        <dbReference type="EMBL" id="MDV2621710.1"/>
    </source>
</evidence>
<proteinExistence type="predicted"/>
<name>A0AAN6BEH3_PEDAC</name>
<dbReference type="InterPro" id="IPR000089">
    <property type="entry name" value="Biotin_lipoyl"/>
</dbReference>
<dbReference type="InterPro" id="IPR011053">
    <property type="entry name" value="Single_hybrid_motif"/>
</dbReference>
<accession>A0AAN6BEH3</accession>
<sequence>MKIDKVYDILNRLKDYPYQEISIEMEGLKLHVKKADAVPTAPPTPAQVTDPQPAGMVVKSPMVGIVHFNQELTPGQLVEKGQVIAQIESMKLFNDIKAPQAGTVQRLLVEDGEGVAYDQPLVELVGK</sequence>
<evidence type="ECO:0000256" key="1">
    <source>
        <dbReference type="ARBA" id="ARBA00023267"/>
    </source>
</evidence>
<dbReference type="Proteomes" id="UP001280897">
    <property type="component" value="Unassembled WGS sequence"/>
</dbReference>
<dbReference type="Pfam" id="PF00364">
    <property type="entry name" value="Biotin_lipoyl"/>
    <property type="match status" value="1"/>
</dbReference>
<protein>
    <submittedName>
        <fullName evidence="3">Biotin/lipoyl-containing protein</fullName>
    </submittedName>
</protein>
<dbReference type="AlphaFoldDB" id="A0AAN6BEH3"/>
<dbReference type="PROSITE" id="PS50968">
    <property type="entry name" value="BIOTINYL_LIPOYL"/>
    <property type="match status" value="1"/>
</dbReference>
<evidence type="ECO:0000313" key="4">
    <source>
        <dbReference type="Proteomes" id="UP001280897"/>
    </source>
</evidence>